<feature type="site" description="Interacts with free ubiquitin" evidence="9">
    <location>
        <position position="274"/>
    </location>
</feature>
<comment type="catalytic activity">
    <reaction evidence="1 7">
        <text>Thiol-dependent hydrolysis of ester, thioester, amide, peptide and isopeptide bonds formed by the C-terminal Gly of ubiquitin (a 76-residue protein attached to proteins as an intracellular targeting signal).</text>
        <dbReference type="EC" id="3.4.19.12"/>
    </reaction>
</comment>
<protein>
    <recommendedName>
        <fullName evidence="7">Ubiquitin thioesterase</fullName>
        <ecNumber evidence="7">3.4.19.12</ecNumber>
    </recommendedName>
</protein>
<dbReference type="Pfam" id="PF10275">
    <property type="entry name" value="Peptidase_C65"/>
    <property type="match status" value="1"/>
</dbReference>
<keyword evidence="5 7" id="KW-0378">Hydrolase</keyword>
<dbReference type="AlphaFoldDB" id="A0A9W6F5Y3"/>
<dbReference type="InterPro" id="IPR016615">
    <property type="entry name" value="Otubain"/>
</dbReference>
<evidence type="ECO:0000256" key="2">
    <source>
        <dbReference type="ARBA" id="ARBA00006579"/>
    </source>
</evidence>
<feature type="region of interest" description="Disordered" evidence="10">
    <location>
        <begin position="1"/>
        <end position="52"/>
    </location>
</feature>
<evidence type="ECO:0000256" key="4">
    <source>
        <dbReference type="ARBA" id="ARBA00022786"/>
    </source>
</evidence>
<feature type="site" description="Interacts with free ubiquitin" evidence="9">
    <location>
        <position position="272"/>
    </location>
</feature>
<dbReference type="InterPro" id="IPR038765">
    <property type="entry name" value="Papain-like_cys_pep_sf"/>
</dbReference>
<evidence type="ECO:0000256" key="7">
    <source>
        <dbReference type="PIRNR" id="PIRNR013503"/>
    </source>
</evidence>
<evidence type="ECO:0000313" key="12">
    <source>
        <dbReference type="EMBL" id="GLC57717.1"/>
    </source>
</evidence>
<dbReference type="InterPro" id="IPR003323">
    <property type="entry name" value="OTU_dom"/>
</dbReference>
<evidence type="ECO:0000256" key="8">
    <source>
        <dbReference type="PIRSR" id="PIRSR013503-1"/>
    </source>
</evidence>
<dbReference type="Gene3D" id="3.30.200.60">
    <property type="entry name" value="Peptidase C65 Otubain, subdomain 1"/>
    <property type="match status" value="1"/>
</dbReference>
<sequence>MATGGDVVADGQDQTRPTWDSGGDAVVEAGAGSETGNAPAAATGETSVSDRPTDEEILAQQNQIRAEQAQKSEYVGFEEPMSALKEEYINGNQNFVQKIGKLESSYSTFRRTRGDGNCFFRGFIYAYLESLLLTHDLAECNRFTSVVQSWKARLVEGGFQELVFEDAMDLLLEQVKELTKPNTNFTHERLLVNMRDDTVSNLVVMLLRLITSCEVQRREDFFFPFILGMYDEPPATVELFCQRHVEPMGEESDHLHIVAVTEALQIPVRVVYLDSSGMPTGGGGSGLDATCHDFVPDSCASGTRPRVHLLYRPGHYDILYPKGG</sequence>
<evidence type="ECO:0000256" key="5">
    <source>
        <dbReference type="ARBA" id="ARBA00022801"/>
    </source>
</evidence>
<proteinExistence type="inferred from homology"/>
<dbReference type="FunFam" id="1.20.1300.20:FF:000001">
    <property type="entry name" value="Ubiquitin thioesterase OTUB1"/>
    <property type="match status" value="1"/>
</dbReference>
<dbReference type="InterPro" id="IPR019400">
    <property type="entry name" value="Peptidase_C65_otubain"/>
</dbReference>
<dbReference type="EC" id="3.4.19.12" evidence="7"/>
<evidence type="ECO:0000256" key="1">
    <source>
        <dbReference type="ARBA" id="ARBA00000707"/>
    </source>
</evidence>
<dbReference type="CDD" id="cd22765">
    <property type="entry name" value="AtOTU1-like"/>
    <property type="match status" value="1"/>
</dbReference>
<organism evidence="12 13">
    <name type="scientific">Pleodorina starrii</name>
    <dbReference type="NCBI Taxonomy" id="330485"/>
    <lineage>
        <taxon>Eukaryota</taxon>
        <taxon>Viridiplantae</taxon>
        <taxon>Chlorophyta</taxon>
        <taxon>core chlorophytes</taxon>
        <taxon>Chlorophyceae</taxon>
        <taxon>CS clade</taxon>
        <taxon>Chlamydomonadales</taxon>
        <taxon>Volvocaceae</taxon>
        <taxon>Pleodorina</taxon>
    </lineage>
</organism>
<dbReference type="GO" id="GO:0071108">
    <property type="term" value="P:protein K48-linked deubiquitination"/>
    <property type="evidence" value="ECO:0007669"/>
    <property type="project" value="TreeGrafter"/>
</dbReference>
<comment type="caution">
    <text evidence="12">The sequence shown here is derived from an EMBL/GenBank/DDBJ whole genome shotgun (WGS) entry which is preliminary data.</text>
</comment>
<keyword evidence="3 7" id="KW-0645">Protease</keyword>
<dbReference type="OrthoDB" id="18915at2759"/>
<dbReference type="InterPro" id="IPR042467">
    <property type="entry name" value="Peptidase_C65_otubain_sub2"/>
</dbReference>
<feature type="domain" description="OTU" evidence="11">
    <location>
        <begin position="107"/>
        <end position="322"/>
    </location>
</feature>
<dbReference type="GO" id="GO:0006508">
    <property type="term" value="P:proteolysis"/>
    <property type="evidence" value="ECO:0007669"/>
    <property type="project" value="UniProtKB-KW"/>
</dbReference>
<feature type="site" description="Interacts with free ubiquitin" evidence="9">
    <location>
        <position position="316"/>
    </location>
</feature>
<dbReference type="GO" id="GO:0005634">
    <property type="term" value="C:nucleus"/>
    <property type="evidence" value="ECO:0007669"/>
    <property type="project" value="TreeGrafter"/>
</dbReference>
<keyword evidence="13" id="KW-1185">Reference proteome</keyword>
<name>A0A9W6F5Y3_9CHLO</name>
<evidence type="ECO:0000259" key="11">
    <source>
        <dbReference type="PROSITE" id="PS50802"/>
    </source>
</evidence>
<dbReference type="InterPro" id="IPR042468">
    <property type="entry name" value="Peptidase_C65_otubain_sub1"/>
</dbReference>
<keyword evidence="6 7" id="KW-0788">Thiol protease</keyword>
<dbReference type="Proteomes" id="UP001165080">
    <property type="component" value="Unassembled WGS sequence"/>
</dbReference>
<evidence type="ECO:0000256" key="10">
    <source>
        <dbReference type="SAM" id="MobiDB-lite"/>
    </source>
</evidence>
<dbReference type="SUPFAM" id="SSF54001">
    <property type="entry name" value="Cysteine proteinases"/>
    <property type="match status" value="1"/>
</dbReference>
<dbReference type="GO" id="GO:0004843">
    <property type="term" value="F:cysteine-type deubiquitinase activity"/>
    <property type="evidence" value="ECO:0007669"/>
    <property type="project" value="UniProtKB-UniRule"/>
</dbReference>
<evidence type="ECO:0000313" key="13">
    <source>
        <dbReference type="Proteomes" id="UP001165080"/>
    </source>
</evidence>
<feature type="site" description="Interacts with free ubiquitin" evidence="9">
    <location>
        <position position="311"/>
    </location>
</feature>
<accession>A0A9W6F5Y3</accession>
<evidence type="ECO:0000256" key="9">
    <source>
        <dbReference type="PIRSR" id="PIRSR013503-2"/>
    </source>
</evidence>
<feature type="active site" description="Nucleophile" evidence="8">
    <location>
        <position position="118"/>
    </location>
</feature>
<dbReference type="EMBL" id="BRXU01000019">
    <property type="protein sequence ID" value="GLC57717.1"/>
    <property type="molecule type" value="Genomic_DNA"/>
</dbReference>
<comment type="similarity">
    <text evidence="2 7">Belongs to the peptidase C65 family.</text>
</comment>
<dbReference type="PANTHER" id="PTHR12931">
    <property type="entry name" value="UBIQUITIN THIOLESTERASE PROTEIN OTUB"/>
    <property type="match status" value="1"/>
</dbReference>
<feature type="active site" evidence="8">
    <location>
        <position position="115"/>
    </location>
</feature>
<keyword evidence="4 7" id="KW-0833">Ubl conjugation pathway</keyword>
<reference evidence="12 13" key="1">
    <citation type="journal article" date="2023" name="Commun. Biol.">
        <title>Reorganization of the ancestral sex-determining regions during the evolution of trioecy in Pleodorina starrii.</title>
        <authorList>
            <person name="Takahashi K."/>
            <person name="Suzuki S."/>
            <person name="Kawai-Toyooka H."/>
            <person name="Yamamoto K."/>
            <person name="Hamaji T."/>
            <person name="Ootsuki R."/>
            <person name="Yamaguchi H."/>
            <person name="Kawachi M."/>
            <person name="Higashiyama T."/>
            <person name="Nozaki H."/>
        </authorList>
    </citation>
    <scope>NUCLEOTIDE SEQUENCE [LARGE SCALE GENOMIC DNA]</scope>
    <source>
        <strain evidence="12 13">NIES-4479</strain>
    </source>
</reference>
<dbReference type="Gene3D" id="1.20.1300.20">
    <property type="entry name" value="Peptidase C65 Otubain, subdomain 2"/>
    <property type="match status" value="1"/>
</dbReference>
<dbReference type="PANTHER" id="PTHR12931:SF15">
    <property type="entry name" value="UBIQUITIN THIOESTERASE OTUBAIN-LIKE"/>
    <property type="match status" value="1"/>
</dbReference>
<evidence type="ECO:0000256" key="3">
    <source>
        <dbReference type="ARBA" id="ARBA00022670"/>
    </source>
</evidence>
<dbReference type="PIRSF" id="PIRSF013503">
    <property type="entry name" value="Ubiquitin_thioesterase_Otubain"/>
    <property type="match status" value="1"/>
</dbReference>
<feature type="active site" evidence="8">
    <location>
        <position position="315"/>
    </location>
</feature>
<gene>
    <name evidence="12" type="primary">PLEST002582</name>
    <name evidence="12" type="ORF">PLESTB_001257100</name>
</gene>
<evidence type="ECO:0000256" key="6">
    <source>
        <dbReference type="ARBA" id="ARBA00022807"/>
    </source>
</evidence>
<dbReference type="PROSITE" id="PS50802">
    <property type="entry name" value="OTU"/>
    <property type="match status" value="1"/>
</dbReference>
<dbReference type="GO" id="GO:0043130">
    <property type="term" value="F:ubiquitin binding"/>
    <property type="evidence" value="ECO:0007669"/>
    <property type="project" value="UniProtKB-UniRule"/>
</dbReference>